<proteinExistence type="predicted"/>
<feature type="domain" description="RWP-RK" evidence="8">
    <location>
        <begin position="532"/>
        <end position="619"/>
    </location>
</feature>
<gene>
    <name evidence="9" type="ORF">KP509_11G040500</name>
</gene>
<feature type="region of interest" description="Disordered" evidence="7">
    <location>
        <begin position="488"/>
        <end position="546"/>
    </location>
</feature>
<feature type="compositionally biased region" description="Low complexity" evidence="7">
    <location>
        <begin position="488"/>
        <end position="499"/>
    </location>
</feature>
<evidence type="ECO:0000256" key="6">
    <source>
        <dbReference type="ARBA" id="ARBA00023242"/>
    </source>
</evidence>
<comment type="function">
    <text evidence="1">Putative transcription factor.</text>
</comment>
<feature type="region of interest" description="Disordered" evidence="7">
    <location>
        <begin position="665"/>
        <end position="700"/>
    </location>
</feature>
<evidence type="ECO:0000256" key="2">
    <source>
        <dbReference type="ARBA" id="ARBA00023015"/>
    </source>
</evidence>
<dbReference type="InterPro" id="IPR003035">
    <property type="entry name" value="RWP-RK_dom"/>
</dbReference>
<evidence type="ECO:0000313" key="9">
    <source>
        <dbReference type="EMBL" id="KAH7425115.1"/>
    </source>
</evidence>
<keyword evidence="10" id="KW-1185">Reference proteome</keyword>
<feature type="compositionally biased region" description="Low complexity" evidence="7">
    <location>
        <begin position="523"/>
        <end position="536"/>
    </location>
</feature>
<dbReference type="PROSITE" id="PS51519">
    <property type="entry name" value="RWP_RK"/>
    <property type="match status" value="1"/>
</dbReference>
<feature type="compositionally biased region" description="Basic and acidic residues" evidence="7">
    <location>
        <begin position="507"/>
        <end position="517"/>
    </location>
</feature>
<sequence>MEEALIMNDKPAFSHLAALAVFIGSCKEVHIKSIHVYRHDGALFQIEQEFLFHPGNYVCLSGPGEAPVCCDFGAGDSICPPGPSLKQLMDSLKKLHEIDGWKCIVEYASDCPNETNMAELLMPSRNPELSNLPSLVHDLVLAEATLAQNSAMNCQMSSCSTNDYEADEPVIGGDESCINGNEAPLNYTFAGDWNIVENPCIPAVVAVGISAPALNSSIECETYGYIPGLETPERTPNTMMGSVGFITNQGFQCSHVWQTWGSDLELASPRVRKNLIDSNSWRCSFPDNMAIVQGIINAPASSSSPKAEEISLWSPSLLDLSLNLPDISLDQQSGPLAHMEAATDNASCQLNGIGDVGSSSFSLLDSTLTEMNDQQANVNVGGIDCFSLECFGLDSSACCSFYPELQSLESHNQQFSSESLCLNPDGSNMSTNSGIGQTLHGLSPLDTFLGHTDNTSSTFSSDSNFSNGLQGMPSFSSSSFVDMGYSSTTTTGGTTTRSGDVLWNGRENAHSAREGRVTRRSAGHGTTATSSLSSGTQRQSMQRGSSERVTEITIQELSQYFNMPITQASKELKVGLTVLKKKCREFGIPRWPHRKMKSLDSLINNIQDLASEHGGKGSARVLNAVKELEEQKKLMEEMPGIELAERTKRLRQACFKASYKKRRLLSAASSQQQHHQHQQEPHQNLQQNPLHQPHRNHLQQ</sequence>
<keyword evidence="4" id="KW-0238">DNA-binding</keyword>
<dbReference type="PANTHER" id="PTHR46373">
    <property type="entry name" value="PROTEIN RKD4"/>
    <property type="match status" value="1"/>
</dbReference>
<reference evidence="9" key="1">
    <citation type="submission" date="2021-08" db="EMBL/GenBank/DDBJ databases">
        <title>WGS assembly of Ceratopteris richardii.</title>
        <authorList>
            <person name="Marchant D.B."/>
            <person name="Chen G."/>
            <person name="Jenkins J."/>
            <person name="Shu S."/>
            <person name="Leebens-Mack J."/>
            <person name="Grimwood J."/>
            <person name="Schmutz J."/>
            <person name="Soltis P."/>
            <person name="Soltis D."/>
            <person name="Chen Z.-H."/>
        </authorList>
    </citation>
    <scope>NUCLEOTIDE SEQUENCE</scope>
    <source>
        <strain evidence="9">Whitten #5841</strain>
        <tissue evidence="9">Leaf</tissue>
    </source>
</reference>
<dbReference type="InterPro" id="IPR044607">
    <property type="entry name" value="RKD-like"/>
</dbReference>
<dbReference type="OrthoDB" id="6270329at2759"/>
<dbReference type="EMBL" id="CM035416">
    <property type="protein sequence ID" value="KAH7425115.1"/>
    <property type="molecule type" value="Genomic_DNA"/>
</dbReference>
<keyword evidence="6" id="KW-0539">Nucleus</keyword>
<dbReference type="GO" id="GO:0003700">
    <property type="term" value="F:DNA-binding transcription factor activity"/>
    <property type="evidence" value="ECO:0007669"/>
    <property type="project" value="InterPro"/>
</dbReference>
<organism evidence="9 10">
    <name type="scientific">Ceratopteris richardii</name>
    <name type="common">Triangle waterfern</name>
    <dbReference type="NCBI Taxonomy" id="49495"/>
    <lineage>
        <taxon>Eukaryota</taxon>
        <taxon>Viridiplantae</taxon>
        <taxon>Streptophyta</taxon>
        <taxon>Embryophyta</taxon>
        <taxon>Tracheophyta</taxon>
        <taxon>Polypodiopsida</taxon>
        <taxon>Polypodiidae</taxon>
        <taxon>Polypodiales</taxon>
        <taxon>Pteridineae</taxon>
        <taxon>Pteridaceae</taxon>
        <taxon>Parkerioideae</taxon>
        <taxon>Ceratopteris</taxon>
    </lineage>
</organism>
<evidence type="ECO:0000256" key="4">
    <source>
        <dbReference type="ARBA" id="ARBA00023125"/>
    </source>
</evidence>
<dbReference type="Proteomes" id="UP000825935">
    <property type="component" value="Chromosome 11"/>
</dbReference>
<keyword evidence="3" id="KW-0175">Coiled coil</keyword>
<protein>
    <recommendedName>
        <fullName evidence="8">RWP-RK domain-containing protein</fullName>
    </recommendedName>
</protein>
<name>A0A8T2TUK9_CERRI</name>
<evidence type="ECO:0000259" key="8">
    <source>
        <dbReference type="PROSITE" id="PS51519"/>
    </source>
</evidence>
<evidence type="ECO:0000256" key="7">
    <source>
        <dbReference type="SAM" id="MobiDB-lite"/>
    </source>
</evidence>
<keyword evidence="5" id="KW-0804">Transcription</keyword>
<evidence type="ECO:0000256" key="1">
    <source>
        <dbReference type="ARBA" id="ARBA00004049"/>
    </source>
</evidence>
<dbReference type="PANTHER" id="PTHR46373:SF2">
    <property type="entry name" value="RWP-RK DOMAIN-CONTAINING PROTEIN"/>
    <property type="match status" value="1"/>
</dbReference>
<dbReference type="Pfam" id="PF02042">
    <property type="entry name" value="RWP-RK"/>
    <property type="match status" value="1"/>
</dbReference>
<evidence type="ECO:0000256" key="5">
    <source>
        <dbReference type="ARBA" id="ARBA00023163"/>
    </source>
</evidence>
<accession>A0A8T2TUK9</accession>
<feature type="compositionally biased region" description="Low complexity" evidence="7">
    <location>
        <begin position="681"/>
        <end position="690"/>
    </location>
</feature>
<comment type="caution">
    <text evidence="9">The sequence shown here is derived from an EMBL/GenBank/DDBJ whole genome shotgun (WGS) entry which is preliminary data.</text>
</comment>
<evidence type="ECO:0000256" key="3">
    <source>
        <dbReference type="ARBA" id="ARBA00023054"/>
    </source>
</evidence>
<keyword evidence="2" id="KW-0805">Transcription regulation</keyword>
<dbReference type="AlphaFoldDB" id="A0A8T2TUK9"/>
<evidence type="ECO:0000313" key="10">
    <source>
        <dbReference type="Proteomes" id="UP000825935"/>
    </source>
</evidence>
<dbReference type="GO" id="GO:0003677">
    <property type="term" value="F:DNA binding"/>
    <property type="evidence" value="ECO:0007669"/>
    <property type="project" value="UniProtKB-KW"/>
</dbReference>